<name>A0A8X6SEL4_TRICX</name>
<comment type="caution">
    <text evidence="1">The sequence shown here is derived from an EMBL/GenBank/DDBJ whole genome shotgun (WGS) entry which is preliminary data.</text>
</comment>
<dbReference type="AlphaFoldDB" id="A0A8X6SEL4"/>
<organism evidence="1 2">
    <name type="scientific">Trichonephila clavipes</name>
    <name type="common">Golden silk orbweaver</name>
    <name type="synonym">Nephila clavipes</name>
    <dbReference type="NCBI Taxonomy" id="2585209"/>
    <lineage>
        <taxon>Eukaryota</taxon>
        <taxon>Metazoa</taxon>
        <taxon>Ecdysozoa</taxon>
        <taxon>Arthropoda</taxon>
        <taxon>Chelicerata</taxon>
        <taxon>Arachnida</taxon>
        <taxon>Araneae</taxon>
        <taxon>Araneomorphae</taxon>
        <taxon>Entelegynae</taxon>
        <taxon>Araneoidea</taxon>
        <taxon>Nephilidae</taxon>
        <taxon>Trichonephila</taxon>
    </lineage>
</organism>
<evidence type="ECO:0000313" key="2">
    <source>
        <dbReference type="Proteomes" id="UP000887159"/>
    </source>
</evidence>
<gene>
    <name evidence="1" type="primary">AVEN_71086_1</name>
    <name evidence="1" type="ORF">TNCV_3697721</name>
</gene>
<protein>
    <submittedName>
        <fullName evidence="1">Uncharacterized protein</fullName>
    </submittedName>
</protein>
<reference evidence="1" key="1">
    <citation type="submission" date="2020-08" db="EMBL/GenBank/DDBJ databases">
        <title>Multicomponent nature underlies the extraordinary mechanical properties of spider dragline silk.</title>
        <authorList>
            <person name="Kono N."/>
            <person name="Nakamura H."/>
            <person name="Mori M."/>
            <person name="Yoshida Y."/>
            <person name="Ohtoshi R."/>
            <person name="Malay A.D."/>
            <person name="Moran D.A.P."/>
            <person name="Tomita M."/>
            <person name="Numata K."/>
            <person name="Arakawa K."/>
        </authorList>
    </citation>
    <scope>NUCLEOTIDE SEQUENCE</scope>
</reference>
<dbReference type="Proteomes" id="UP000887159">
    <property type="component" value="Unassembled WGS sequence"/>
</dbReference>
<proteinExistence type="predicted"/>
<keyword evidence="2" id="KW-1185">Reference proteome</keyword>
<evidence type="ECO:0000313" key="1">
    <source>
        <dbReference type="EMBL" id="GFY09810.1"/>
    </source>
</evidence>
<dbReference type="EMBL" id="BMAU01021292">
    <property type="protein sequence ID" value="GFY09810.1"/>
    <property type="molecule type" value="Genomic_DNA"/>
</dbReference>
<sequence length="189" mass="22261">MVSVQSLLDQCRHRSIIVFGNLGLWPYRITYYAQDYPYTIIFEPNFGVHIPRSFGKTVMVFPSHLDLTRDKGVGLRFFQVGRPPSHRVWNAYQPQNTDEYILDFTHCTRVADMYVKWLTWLDDCEMHRDDNVPWRMVGLQPWKGLFRKHVQPSNKRLLPMGCHLTSRSSSIYKAISQPLKSFSLRHVCL</sequence>
<accession>A0A8X6SEL4</accession>